<dbReference type="InterPro" id="IPR003735">
    <property type="entry name" value="Metal_Tscrpt_repr"/>
</dbReference>
<dbReference type="PANTHER" id="PTHR33677:SF5">
    <property type="entry name" value="TRANSCRIPTIONAL REPRESSOR FRMR"/>
    <property type="match status" value="1"/>
</dbReference>
<dbReference type="GO" id="GO:0046872">
    <property type="term" value="F:metal ion binding"/>
    <property type="evidence" value="ECO:0007669"/>
    <property type="project" value="InterPro"/>
</dbReference>
<dbReference type="GO" id="GO:0045892">
    <property type="term" value="P:negative regulation of DNA-templated transcription"/>
    <property type="evidence" value="ECO:0007669"/>
    <property type="project" value="UniProtKB-ARBA"/>
</dbReference>
<accession>A0A143YQ21</accession>
<dbReference type="AlphaFoldDB" id="A0A143YQ21"/>
<dbReference type="CDD" id="cd10155">
    <property type="entry name" value="BsYrkD-like_DUF156"/>
    <property type="match status" value="1"/>
</dbReference>
<name>A0A143YQ21_9LACT</name>
<protein>
    <submittedName>
        <fullName evidence="1">Metal-sensitive transcriptional repressor</fullName>
    </submittedName>
</protein>
<dbReference type="OrthoDB" id="9798732at2"/>
<dbReference type="EMBL" id="FJNE01000004">
    <property type="protein sequence ID" value="CZQ92793.1"/>
    <property type="molecule type" value="Genomic_DNA"/>
</dbReference>
<evidence type="ECO:0000313" key="1">
    <source>
        <dbReference type="EMBL" id="CZQ92793.1"/>
    </source>
</evidence>
<dbReference type="InterPro" id="IPR038390">
    <property type="entry name" value="Metal_Tscrpt_repr_sf"/>
</dbReference>
<dbReference type="Proteomes" id="UP000242754">
    <property type="component" value="Unassembled WGS sequence"/>
</dbReference>
<proteinExistence type="predicted"/>
<dbReference type="GO" id="GO:0003677">
    <property type="term" value="F:DNA binding"/>
    <property type="evidence" value="ECO:0007669"/>
    <property type="project" value="InterPro"/>
</dbReference>
<sequence length="87" mass="9666">MNQYDKKIVNRIKRAEGQMRGILAMMEEGKDCVDVVTQLSAVRSSIDRAMGLIVAENLVACVSDQKKDGISQEESIQQAINLLVKSR</sequence>
<dbReference type="STRING" id="140314.SAMN04488076_11650"/>
<dbReference type="PANTHER" id="PTHR33677">
    <property type="entry name" value="TRANSCRIPTIONAL REPRESSOR FRMR-RELATED"/>
    <property type="match status" value="1"/>
</dbReference>
<gene>
    <name evidence="1" type="ORF">Tpal_1544</name>
</gene>
<organism evidence="1 2">
    <name type="scientific">Trichococcus palustris</name>
    <dbReference type="NCBI Taxonomy" id="140314"/>
    <lineage>
        <taxon>Bacteria</taxon>
        <taxon>Bacillati</taxon>
        <taxon>Bacillota</taxon>
        <taxon>Bacilli</taxon>
        <taxon>Lactobacillales</taxon>
        <taxon>Carnobacteriaceae</taxon>
        <taxon>Trichococcus</taxon>
    </lineage>
</organism>
<keyword evidence="2" id="KW-1185">Reference proteome</keyword>
<dbReference type="Gene3D" id="1.20.58.1000">
    <property type="entry name" value="Metal-sensitive repressor, helix protomer"/>
    <property type="match status" value="1"/>
</dbReference>
<evidence type="ECO:0000313" key="2">
    <source>
        <dbReference type="Proteomes" id="UP000242754"/>
    </source>
</evidence>
<dbReference type="Pfam" id="PF02583">
    <property type="entry name" value="Trns_repr_metal"/>
    <property type="match status" value="1"/>
</dbReference>
<reference evidence="1 2" key="1">
    <citation type="submission" date="2016-02" db="EMBL/GenBank/DDBJ databases">
        <authorList>
            <person name="Wen L."/>
            <person name="He K."/>
            <person name="Yang H."/>
        </authorList>
    </citation>
    <scope>NUCLEOTIDE SEQUENCE [LARGE SCALE GENOMIC DNA]</scope>
    <source>
        <strain evidence="1">Trichococcus palustris</strain>
    </source>
</reference>
<dbReference type="RefSeq" id="WP_087033132.1">
    <property type="nucleotide sequence ID" value="NZ_FJNE01000004.1"/>
</dbReference>